<accession>G1RRC0</accession>
<feature type="coiled-coil region" evidence="2">
    <location>
        <begin position="405"/>
        <end position="439"/>
    </location>
</feature>
<reference evidence="4" key="3">
    <citation type="submission" date="2025-09" db="UniProtKB">
        <authorList>
            <consortium name="Ensembl"/>
        </authorList>
    </citation>
    <scope>IDENTIFICATION</scope>
</reference>
<dbReference type="HOGENOM" id="CLU_000134_9_1_1"/>
<dbReference type="PROSITE" id="PS50088">
    <property type="entry name" value="ANK_REPEAT"/>
    <property type="match status" value="4"/>
</dbReference>
<reference evidence="4" key="2">
    <citation type="submission" date="2025-08" db="UniProtKB">
        <authorList>
            <consortium name="Ensembl"/>
        </authorList>
    </citation>
    <scope>IDENTIFICATION</scope>
</reference>
<sequence>MVAEVSPKLAASPMKKPFGLRGKMGKWCCCCFPCCRGSGKNNVGAWGDHDNSPFTEPRYHIRREDLGKLHRAAWWGKVPRADLIVMLRGPGINKRDKKKRTALHLACANGNSEVVRLLLDRQCQLHVFDSKKRTALIKAVQCQEDECVLMLLQHGTDPNHPDTYGNTALHYAVYNEDKLMAKTLLLYSADIESKNKGGLTPLLLAVHGQKQRMVKFLIKKKANLNVLDRFGRTALILAVRCGSASILSLLLQQDIDVFSQDVFGQTAEDYAVSSHHNIICQLLSDYKENHMPKNSSGNSNPEQDLKLTSEEEPQRLKGSENSQHERLLLPFDCLCPAPRGGSYKGRQASLSCGGLHPVRVSRLKCTGLYIQKLLIYFISPLFSPDADSASLSKIQDAVISDEHLLELKNSHYEQLTVEIEQMENTVHVLQKELPEAKETQLQLAHQKGEWEQERYSLRYDILVLEKYFNSLF</sequence>
<dbReference type="InterPro" id="IPR036770">
    <property type="entry name" value="Ankyrin_rpt-contain_sf"/>
</dbReference>
<feature type="region of interest" description="Disordered" evidence="3">
    <location>
        <begin position="290"/>
        <end position="322"/>
    </location>
</feature>
<feature type="compositionally biased region" description="Basic and acidic residues" evidence="3">
    <location>
        <begin position="303"/>
        <end position="322"/>
    </location>
</feature>
<keyword evidence="1" id="KW-0040">ANK repeat</keyword>
<feature type="repeat" description="ANK" evidence="1">
    <location>
        <begin position="164"/>
        <end position="196"/>
    </location>
</feature>
<feature type="repeat" description="ANK" evidence="1">
    <location>
        <begin position="230"/>
        <end position="262"/>
    </location>
</feature>
<keyword evidence="5" id="KW-1185">Reference proteome</keyword>
<dbReference type="GeneTree" id="ENSGT00940000164614"/>
<keyword evidence="2" id="KW-0175">Coiled coil</keyword>
<dbReference type="STRING" id="61853.ENSNLEP00000015784"/>
<name>G1RRC0_NOMLE</name>
<dbReference type="EMBL" id="ADFV01051674">
    <property type="status" value="NOT_ANNOTATED_CDS"/>
    <property type="molecule type" value="Genomic_DNA"/>
</dbReference>
<dbReference type="Gene3D" id="1.25.40.20">
    <property type="entry name" value="Ankyrin repeat-containing domain"/>
    <property type="match status" value="1"/>
</dbReference>
<dbReference type="OMA" id="LAHQKGE"/>
<dbReference type="PROSITE" id="PS50297">
    <property type="entry name" value="ANK_REP_REGION"/>
    <property type="match status" value="3"/>
</dbReference>
<dbReference type="InParanoid" id="G1RRC0"/>
<dbReference type="SMART" id="SM00248">
    <property type="entry name" value="ANK"/>
    <property type="match status" value="6"/>
</dbReference>
<evidence type="ECO:0000313" key="4">
    <source>
        <dbReference type="Ensembl" id="ENSNLEP00000015784.2"/>
    </source>
</evidence>
<dbReference type="Pfam" id="PF12796">
    <property type="entry name" value="Ank_2"/>
    <property type="match status" value="2"/>
</dbReference>
<dbReference type="PANTHER" id="PTHR24147">
    <property type="entry name" value="ANKYRIN REPEAT DOMAIN 36-RELATED"/>
    <property type="match status" value="1"/>
</dbReference>
<dbReference type="AlphaFoldDB" id="G1RRC0"/>
<dbReference type="PANTHER" id="PTHR24147:SF68">
    <property type="entry name" value="POTE ANKYRIN DOMAIN FAMILY MEMBER A"/>
    <property type="match status" value="1"/>
</dbReference>
<dbReference type="EMBL" id="ADFV01051676">
    <property type="status" value="NOT_ANNOTATED_CDS"/>
    <property type="molecule type" value="Genomic_DNA"/>
</dbReference>
<proteinExistence type="predicted"/>
<dbReference type="SUPFAM" id="SSF48403">
    <property type="entry name" value="Ankyrin repeat"/>
    <property type="match status" value="1"/>
</dbReference>
<dbReference type="Ensembl" id="ENSNLET00000016586.2">
    <property type="protein sequence ID" value="ENSNLEP00000015784.2"/>
    <property type="gene ID" value="ENSNLEG00000013008.3"/>
</dbReference>
<evidence type="ECO:0000256" key="2">
    <source>
        <dbReference type="SAM" id="Coils"/>
    </source>
</evidence>
<gene>
    <name evidence="4" type="primary">LOC100607487</name>
</gene>
<protein>
    <submittedName>
        <fullName evidence="4">Uncharacterized protein</fullName>
    </submittedName>
</protein>
<evidence type="ECO:0000256" key="1">
    <source>
        <dbReference type="PROSITE-ProRule" id="PRU00023"/>
    </source>
</evidence>
<evidence type="ECO:0000256" key="3">
    <source>
        <dbReference type="SAM" id="MobiDB-lite"/>
    </source>
</evidence>
<dbReference type="eggNOG" id="KOG0676">
    <property type="taxonomic scope" value="Eukaryota"/>
</dbReference>
<dbReference type="InterPro" id="IPR050657">
    <property type="entry name" value="Ankyrin_repeat_domain"/>
</dbReference>
<evidence type="ECO:0000313" key="5">
    <source>
        <dbReference type="Proteomes" id="UP000001073"/>
    </source>
</evidence>
<dbReference type="FunCoup" id="G1RRC0">
    <property type="interactions" value="1"/>
</dbReference>
<feature type="compositionally biased region" description="Polar residues" evidence="3">
    <location>
        <begin position="292"/>
        <end position="302"/>
    </location>
</feature>
<feature type="repeat" description="ANK" evidence="1">
    <location>
        <begin position="98"/>
        <end position="130"/>
    </location>
</feature>
<organism evidence="4 5">
    <name type="scientific">Nomascus leucogenys</name>
    <name type="common">Northern white-cheeked gibbon</name>
    <name type="synonym">Hylobates leucogenys</name>
    <dbReference type="NCBI Taxonomy" id="61853"/>
    <lineage>
        <taxon>Eukaryota</taxon>
        <taxon>Metazoa</taxon>
        <taxon>Chordata</taxon>
        <taxon>Craniata</taxon>
        <taxon>Vertebrata</taxon>
        <taxon>Euteleostomi</taxon>
        <taxon>Mammalia</taxon>
        <taxon>Eutheria</taxon>
        <taxon>Euarchontoglires</taxon>
        <taxon>Primates</taxon>
        <taxon>Haplorrhini</taxon>
        <taxon>Catarrhini</taxon>
        <taxon>Hylobatidae</taxon>
        <taxon>Nomascus</taxon>
    </lineage>
</organism>
<feature type="repeat" description="ANK" evidence="1">
    <location>
        <begin position="197"/>
        <end position="229"/>
    </location>
</feature>
<dbReference type="Proteomes" id="UP000001073">
    <property type="component" value="Chromosome 8"/>
</dbReference>
<dbReference type="EMBL" id="ADFV01051673">
    <property type="status" value="NOT_ANNOTATED_CDS"/>
    <property type="molecule type" value="Genomic_DNA"/>
</dbReference>
<reference evidence="4 5" key="1">
    <citation type="submission" date="2012-10" db="EMBL/GenBank/DDBJ databases">
        <authorList>
            <consortium name="Gibbon Genome Sequencing Consortium"/>
        </authorList>
    </citation>
    <scope>NUCLEOTIDE SEQUENCE [LARGE SCALE GENOMIC DNA]</scope>
</reference>
<dbReference type="InterPro" id="IPR002110">
    <property type="entry name" value="Ankyrin_rpt"/>
</dbReference>
<dbReference type="EMBL" id="ADFV01051675">
    <property type="status" value="NOT_ANNOTATED_CDS"/>
    <property type="molecule type" value="Genomic_DNA"/>
</dbReference>